<evidence type="ECO:0000313" key="10">
    <source>
        <dbReference type="Proteomes" id="UP000316781"/>
    </source>
</evidence>
<name>A0A549T1X3_METSR</name>
<keyword evidence="2" id="KW-0813">Transport</keyword>
<keyword evidence="4 7" id="KW-0812">Transmembrane</keyword>
<reference evidence="9 10" key="1">
    <citation type="submission" date="2019-07" db="EMBL/GenBank/DDBJ databases">
        <title>Ln-dependent methylotrophs.</title>
        <authorList>
            <person name="Tani A."/>
        </authorList>
    </citation>
    <scope>NUCLEOTIDE SEQUENCE [LARGE SCALE GENOMIC DNA]</scope>
    <source>
        <strain evidence="9 10">SM89A</strain>
    </source>
</reference>
<evidence type="ECO:0000256" key="2">
    <source>
        <dbReference type="ARBA" id="ARBA00022448"/>
    </source>
</evidence>
<dbReference type="Pfam" id="PF00083">
    <property type="entry name" value="Sugar_tr"/>
    <property type="match status" value="2"/>
</dbReference>
<evidence type="ECO:0000256" key="3">
    <source>
        <dbReference type="ARBA" id="ARBA00022475"/>
    </source>
</evidence>
<dbReference type="AlphaFoldDB" id="A0A549T1X3"/>
<evidence type="ECO:0000259" key="8">
    <source>
        <dbReference type="PROSITE" id="PS50850"/>
    </source>
</evidence>
<feature type="transmembrane region" description="Helical" evidence="7">
    <location>
        <begin position="70"/>
        <end position="93"/>
    </location>
</feature>
<dbReference type="Gene3D" id="1.20.1250.20">
    <property type="entry name" value="MFS general substrate transporter like domains"/>
    <property type="match status" value="3"/>
</dbReference>
<evidence type="ECO:0000256" key="7">
    <source>
        <dbReference type="SAM" id="Phobius"/>
    </source>
</evidence>
<evidence type="ECO:0000256" key="4">
    <source>
        <dbReference type="ARBA" id="ARBA00022692"/>
    </source>
</evidence>
<keyword evidence="3" id="KW-1003">Cell membrane</keyword>
<gene>
    <name evidence="9" type="ORF">FM996_06485</name>
</gene>
<evidence type="ECO:0000256" key="1">
    <source>
        <dbReference type="ARBA" id="ARBA00004651"/>
    </source>
</evidence>
<dbReference type="InterPro" id="IPR036259">
    <property type="entry name" value="MFS_trans_sf"/>
</dbReference>
<protein>
    <submittedName>
        <fullName evidence="9">MHS family MFS transporter</fullName>
    </submittedName>
</protein>
<keyword evidence="6 7" id="KW-0472">Membrane</keyword>
<dbReference type="InterPro" id="IPR005828">
    <property type="entry name" value="MFS_sugar_transport-like"/>
</dbReference>
<feature type="non-terminal residue" evidence="9">
    <location>
        <position position="1"/>
    </location>
</feature>
<dbReference type="RefSeq" id="WP_142862345.1">
    <property type="nucleotide sequence ID" value="NZ_VJMF01000025.1"/>
</dbReference>
<dbReference type="GO" id="GO:0005886">
    <property type="term" value="C:plasma membrane"/>
    <property type="evidence" value="ECO:0007669"/>
    <property type="project" value="UniProtKB-SubCell"/>
</dbReference>
<comment type="subcellular location">
    <subcellularLocation>
        <location evidence="1">Cell membrane</location>
        <topology evidence="1">Multi-pass membrane protein</topology>
    </subcellularLocation>
</comment>
<dbReference type="EMBL" id="VJMF01000025">
    <property type="protein sequence ID" value="TRL35862.1"/>
    <property type="molecule type" value="Genomic_DNA"/>
</dbReference>
<feature type="domain" description="Major facilitator superfamily (MFS) profile" evidence="8">
    <location>
        <begin position="1"/>
        <end position="454"/>
    </location>
</feature>
<evidence type="ECO:0000256" key="6">
    <source>
        <dbReference type="ARBA" id="ARBA00023136"/>
    </source>
</evidence>
<dbReference type="GO" id="GO:0022857">
    <property type="term" value="F:transmembrane transporter activity"/>
    <property type="evidence" value="ECO:0007669"/>
    <property type="project" value="InterPro"/>
</dbReference>
<dbReference type="PANTHER" id="PTHR43045">
    <property type="entry name" value="SHIKIMATE TRANSPORTER"/>
    <property type="match status" value="1"/>
</dbReference>
<sequence>TFLLTILIMGLSTVLIGLLPSYAAIGVASPLLFMALRILQGLAYGGEFGGAVTYIAEYAPAHRRGFATSAIAVTAASGLALAILVVLACELALGKTAFEAWGWRIPFLLSAVLMLVSVYIRLRLQESPVFLAMKRSGGGSRTPLREAFGRWDHLRVALLVLFGAAAGQSVAIATGSYPIYLLALNLKIDPFLLHYTILGYSVVFIAAMILAGWLSDRIGRKPVVLAGFIGTALAAYPVFLGVTHYAHPRLAAAMTTHPVTVAADPATCSPQFDPFGLAEFRNPCDIARRAVAKLGVPYANRAASPGRVAEVEIGAAVVPAFEGVGLDRAAFTQQAKAFDVALAAALADAGYPARAAPELTNVSMLITLMAALSVFVAMASAPLSAWMAEMFPTRIRTTAFAMSYNIGGWFGGFLPAISFAAFTATGDLYAGLWYAAGVLLVALIVGGLFLPETRGRALENVT</sequence>
<keyword evidence="5 7" id="KW-1133">Transmembrane helix</keyword>
<feature type="transmembrane region" description="Helical" evidence="7">
    <location>
        <begin position="105"/>
        <end position="124"/>
    </location>
</feature>
<dbReference type="InterPro" id="IPR011701">
    <property type="entry name" value="MFS"/>
</dbReference>
<dbReference type="PROSITE" id="PS50850">
    <property type="entry name" value="MFS"/>
    <property type="match status" value="1"/>
</dbReference>
<accession>A0A549T1X3</accession>
<organism evidence="9 10">
    <name type="scientific">Methylosinus sporium</name>
    <dbReference type="NCBI Taxonomy" id="428"/>
    <lineage>
        <taxon>Bacteria</taxon>
        <taxon>Pseudomonadati</taxon>
        <taxon>Pseudomonadota</taxon>
        <taxon>Alphaproteobacteria</taxon>
        <taxon>Hyphomicrobiales</taxon>
        <taxon>Methylocystaceae</taxon>
        <taxon>Methylosinus</taxon>
    </lineage>
</organism>
<feature type="transmembrane region" description="Helical" evidence="7">
    <location>
        <begin position="156"/>
        <end position="180"/>
    </location>
</feature>
<feature type="transmembrane region" description="Helical" evidence="7">
    <location>
        <begin position="428"/>
        <end position="450"/>
    </location>
</feature>
<feature type="transmembrane region" description="Helical" evidence="7">
    <location>
        <begin position="399"/>
        <end position="422"/>
    </location>
</feature>
<feature type="transmembrane region" description="Helical" evidence="7">
    <location>
        <begin position="364"/>
        <end position="387"/>
    </location>
</feature>
<feature type="transmembrane region" description="Helical" evidence="7">
    <location>
        <begin position="6"/>
        <end position="33"/>
    </location>
</feature>
<dbReference type="Proteomes" id="UP000316781">
    <property type="component" value="Unassembled WGS sequence"/>
</dbReference>
<dbReference type="SUPFAM" id="SSF103473">
    <property type="entry name" value="MFS general substrate transporter"/>
    <property type="match status" value="2"/>
</dbReference>
<dbReference type="Pfam" id="PF07690">
    <property type="entry name" value="MFS_1"/>
    <property type="match status" value="1"/>
</dbReference>
<evidence type="ECO:0000313" key="9">
    <source>
        <dbReference type="EMBL" id="TRL35862.1"/>
    </source>
</evidence>
<dbReference type="InterPro" id="IPR020846">
    <property type="entry name" value="MFS_dom"/>
</dbReference>
<feature type="transmembrane region" description="Helical" evidence="7">
    <location>
        <begin position="223"/>
        <end position="246"/>
    </location>
</feature>
<feature type="transmembrane region" description="Helical" evidence="7">
    <location>
        <begin position="192"/>
        <end position="211"/>
    </location>
</feature>
<dbReference type="PANTHER" id="PTHR43045:SF7">
    <property type="entry name" value="MAJOR FACILITATOR SUPERFAMILY TRANSPORTER"/>
    <property type="match status" value="1"/>
</dbReference>
<dbReference type="InterPro" id="IPR005829">
    <property type="entry name" value="Sugar_transporter_CS"/>
</dbReference>
<proteinExistence type="predicted"/>
<comment type="caution">
    <text evidence="9">The sequence shown here is derived from an EMBL/GenBank/DDBJ whole genome shotgun (WGS) entry which is preliminary data.</text>
</comment>
<dbReference type="PROSITE" id="PS00217">
    <property type="entry name" value="SUGAR_TRANSPORT_2"/>
    <property type="match status" value="1"/>
</dbReference>
<dbReference type="PROSITE" id="PS00216">
    <property type="entry name" value="SUGAR_TRANSPORT_1"/>
    <property type="match status" value="1"/>
</dbReference>
<evidence type="ECO:0000256" key="5">
    <source>
        <dbReference type="ARBA" id="ARBA00022989"/>
    </source>
</evidence>